<protein>
    <submittedName>
        <fullName evidence="3">Uncharacterized protein</fullName>
    </submittedName>
</protein>
<dbReference type="AlphaFoldDB" id="A0A9P4U025"/>
<sequence>MAHDHDLRSRSNSPNHALDDYPTTATKRSPKKKTSTGRPRGRPKAKKPWFTTRTFLILSLVFYLTLLHRLIYTANERIHKLQSALRGKNQEIINCEEFWHLKFREHMHREDRYPITPTEQVTKHIEVVETMVLN</sequence>
<feature type="transmembrane region" description="Helical" evidence="2">
    <location>
        <begin position="50"/>
        <end position="72"/>
    </location>
</feature>
<keyword evidence="2" id="KW-0812">Transmembrane</keyword>
<evidence type="ECO:0000313" key="4">
    <source>
        <dbReference type="Proteomes" id="UP000800235"/>
    </source>
</evidence>
<feature type="region of interest" description="Disordered" evidence="1">
    <location>
        <begin position="1"/>
        <end position="46"/>
    </location>
</feature>
<feature type="compositionally biased region" description="Basic residues" evidence="1">
    <location>
        <begin position="28"/>
        <end position="46"/>
    </location>
</feature>
<dbReference type="EMBL" id="MU007031">
    <property type="protein sequence ID" value="KAF2431482.1"/>
    <property type="molecule type" value="Genomic_DNA"/>
</dbReference>
<keyword evidence="2" id="KW-1133">Transmembrane helix</keyword>
<organism evidence="3 4">
    <name type="scientific">Tothia fuscella</name>
    <dbReference type="NCBI Taxonomy" id="1048955"/>
    <lineage>
        <taxon>Eukaryota</taxon>
        <taxon>Fungi</taxon>
        <taxon>Dikarya</taxon>
        <taxon>Ascomycota</taxon>
        <taxon>Pezizomycotina</taxon>
        <taxon>Dothideomycetes</taxon>
        <taxon>Pleosporomycetidae</taxon>
        <taxon>Venturiales</taxon>
        <taxon>Cylindrosympodiaceae</taxon>
        <taxon>Tothia</taxon>
    </lineage>
</organism>
<proteinExistence type="predicted"/>
<name>A0A9P4U025_9PEZI</name>
<keyword evidence="4" id="KW-1185">Reference proteome</keyword>
<accession>A0A9P4U025</accession>
<gene>
    <name evidence="3" type="ORF">EJ08DRAFT_696280</name>
</gene>
<evidence type="ECO:0000313" key="3">
    <source>
        <dbReference type="EMBL" id="KAF2431482.1"/>
    </source>
</evidence>
<evidence type="ECO:0000256" key="2">
    <source>
        <dbReference type="SAM" id="Phobius"/>
    </source>
</evidence>
<comment type="caution">
    <text evidence="3">The sequence shown here is derived from an EMBL/GenBank/DDBJ whole genome shotgun (WGS) entry which is preliminary data.</text>
</comment>
<keyword evidence="2" id="KW-0472">Membrane</keyword>
<reference evidence="3" key="1">
    <citation type="journal article" date="2020" name="Stud. Mycol.">
        <title>101 Dothideomycetes genomes: a test case for predicting lifestyles and emergence of pathogens.</title>
        <authorList>
            <person name="Haridas S."/>
            <person name="Albert R."/>
            <person name="Binder M."/>
            <person name="Bloem J."/>
            <person name="Labutti K."/>
            <person name="Salamov A."/>
            <person name="Andreopoulos B."/>
            <person name="Baker S."/>
            <person name="Barry K."/>
            <person name="Bills G."/>
            <person name="Bluhm B."/>
            <person name="Cannon C."/>
            <person name="Castanera R."/>
            <person name="Culley D."/>
            <person name="Daum C."/>
            <person name="Ezra D."/>
            <person name="Gonzalez J."/>
            <person name="Henrissat B."/>
            <person name="Kuo A."/>
            <person name="Liang C."/>
            <person name="Lipzen A."/>
            <person name="Lutzoni F."/>
            <person name="Magnuson J."/>
            <person name="Mondo S."/>
            <person name="Nolan M."/>
            <person name="Ohm R."/>
            <person name="Pangilinan J."/>
            <person name="Park H.-J."/>
            <person name="Ramirez L."/>
            <person name="Alfaro M."/>
            <person name="Sun H."/>
            <person name="Tritt A."/>
            <person name="Yoshinaga Y."/>
            <person name="Zwiers L.-H."/>
            <person name="Turgeon B."/>
            <person name="Goodwin S."/>
            <person name="Spatafora J."/>
            <person name="Crous P."/>
            <person name="Grigoriev I."/>
        </authorList>
    </citation>
    <scope>NUCLEOTIDE SEQUENCE</scope>
    <source>
        <strain evidence="3">CBS 130266</strain>
    </source>
</reference>
<evidence type="ECO:0000256" key="1">
    <source>
        <dbReference type="SAM" id="MobiDB-lite"/>
    </source>
</evidence>
<dbReference type="Proteomes" id="UP000800235">
    <property type="component" value="Unassembled WGS sequence"/>
</dbReference>